<evidence type="ECO:0000313" key="2">
    <source>
        <dbReference type="EMBL" id="SDO86689.1"/>
    </source>
</evidence>
<reference evidence="2 3" key="1">
    <citation type="submission" date="2016-10" db="EMBL/GenBank/DDBJ databases">
        <authorList>
            <person name="de Groot N.N."/>
        </authorList>
    </citation>
    <scope>NUCLEOTIDE SEQUENCE [LARGE SCALE GENOMIC DNA]</scope>
    <source>
        <strain evidence="2 3">S137</strain>
    </source>
</reference>
<accession>A0A1H0N1T3</accession>
<dbReference type="Pfam" id="PF24032">
    <property type="entry name" value="YQBQ"/>
    <property type="match status" value="1"/>
</dbReference>
<proteinExistence type="predicted"/>
<dbReference type="OrthoDB" id="2651947at2"/>
<dbReference type="InterPro" id="IPR056937">
    <property type="entry name" value="YqbQ/XkdQ"/>
</dbReference>
<sequence length="337" mass="37928">MIQPGVCKYDVILQDKYYLRECIQSIELEDRLDEIAYCAKVKLAVPGDQFTGLPKILPGMEIRVSGTKFGEDKYSYIIQPGVVWTVDIENRARRNWNLTIYDRTIYLAKSKDEFLFKEGETATDRIKKICGQWNIPIASLPNTGQALAKEASRVSPIWSIMKKALVETGSKSGKLYTVRMQPNGLELFEIGSNKDVWVFEFGANLRTVSQRQTLDGACTKVKVLGKKSKDSLSPVSSTATADTDKYGTIQEIIQDEKAIDAGTANQKAENTLGGIQEVVKVEAIDINTIRKGDKVIVQGWEDGLYVISVRHELGSPGKMQMELAPLNYIRRRYFRER</sequence>
<dbReference type="RefSeq" id="WP_074571137.1">
    <property type="nucleotide sequence ID" value="NZ_FNJQ01000002.1"/>
</dbReference>
<organism evidence="2 3">
    <name type="scientific">Selenomonas ruminantium</name>
    <dbReference type="NCBI Taxonomy" id="971"/>
    <lineage>
        <taxon>Bacteria</taxon>
        <taxon>Bacillati</taxon>
        <taxon>Bacillota</taxon>
        <taxon>Negativicutes</taxon>
        <taxon>Selenomonadales</taxon>
        <taxon>Selenomonadaceae</taxon>
        <taxon>Selenomonas</taxon>
    </lineage>
</organism>
<evidence type="ECO:0000313" key="3">
    <source>
        <dbReference type="Proteomes" id="UP000182412"/>
    </source>
</evidence>
<dbReference type="EMBL" id="FNJQ01000002">
    <property type="protein sequence ID" value="SDO86689.1"/>
    <property type="molecule type" value="Genomic_DNA"/>
</dbReference>
<dbReference type="AlphaFoldDB" id="A0A1H0N1T3"/>
<dbReference type="Proteomes" id="UP000182412">
    <property type="component" value="Unassembled WGS sequence"/>
</dbReference>
<feature type="domain" description="YqbQ/XkdQ" evidence="1">
    <location>
        <begin position="81"/>
        <end position="323"/>
    </location>
</feature>
<evidence type="ECO:0000259" key="1">
    <source>
        <dbReference type="Pfam" id="PF24032"/>
    </source>
</evidence>
<protein>
    <recommendedName>
        <fullName evidence="1">YqbQ/XkdQ domain-containing protein</fullName>
    </recommendedName>
</protein>
<gene>
    <name evidence="2" type="ORF">SAMN05216366_102139</name>
</gene>
<name>A0A1H0N1T3_SELRU</name>